<dbReference type="Proteomes" id="UP000177096">
    <property type="component" value="Unassembled WGS sequence"/>
</dbReference>
<reference evidence="6 7" key="1">
    <citation type="journal article" date="2016" name="Nat. Commun.">
        <title>Thousands of microbial genomes shed light on interconnected biogeochemical processes in an aquifer system.</title>
        <authorList>
            <person name="Anantharaman K."/>
            <person name="Brown C.T."/>
            <person name="Hug L.A."/>
            <person name="Sharon I."/>
            <person name="Castelle C.J."/>
            <person name="Probst A.J."/>
            <person name="Thomas B.C."/>
            <person name="Singh A."/>
            <person name="Wilkins M.J."/>
            <person name="Karaoz U."/>
            <person name="Brodie E.L."/>
            <person name="Williams K.H."/>
            <person name="Hubbard S.S."/>
            <person name="Banfield J.F."/>
        </authorList>
    </citation>
    <scope>NUCLEOTIDE SEQUENCE [LARGE SCALE GENOMIC DNA]</scope>
</reference>
<proteinExistence type="predicted"/>
<keyword evidence="3" id="KW-0812">Transmembrane</keyword>
<dbReference type="PANTHER" id="PTHR12526">
    <property type="entry name" value="GLYCOSYLTRANSFERASE"/>
    <property type="match status" value="1"/>
</dbReference>
<accession>A0A1G2UHY3</accession>
<keyword evidence="1" id="KW-0328">Glycosyltransferase</keyword>
<evidence type="ECO:0000256" key="2">
    <source>
        <dbReference type="ARBA" id="ARBA00022679"/>
    </source>
</evidence>
<dbReference type="Pfam" id="PF13439">
    <property type="entry name" value="Glyco_transf_4"/>
    <property type="match status" value="1"/>
</dbReference>
<keyword evidence="3" id="KW-1133">Transmembrane helix</keyword>
<evidence type="ECO:0000313" key="6">
    <source>
        <dbReference type="EMBL" id="OHB09049.1"/>
    </source>
</evidence>
<evidence type="ECO:0008006" key="8">
    <source>
        <dbReference type="Google" id="ProtNLM"/>
    </source>
</evidence>
<dbReference type="Pfam" id="PF00534">
    <property type="entry name" value="Glycos_transf_1"/>
    <property type="match status" value="1"/>
</dbReference>
<dbReference type="AlphaFoldDB" id="A0A1G2UHY3"/>
<keyword evidence="2" id="KW-0808">Transferase</keyword>
<dbReference type="PANTHER" id="PTHR12526:SF629">
    <property type="entry name" value="TEICHURONIC ACID BIOSYNTHESIS GLYCOSYLTRANSFERASE TUAH-RELATED"/>
    <property type="match status" value="1"/>
</dbReference>
<evidence type="ECO:0000256" key="1">
    <source>
        <dbReference type="ARBA" id="ARBA00022676"/>
    </source>
</evidence>
<feature type="domain" description="Glycosyltransferase subfamily 4-like N-terminal" evidence="5">
    <location>
        <begin position="44"/>
        <end position="154"/>
    </location>
</feature>
<name>A0A1G2UHY3_9BACT</name>
<dbReference type="Gene3D" id="3.40.50.2000">
    <property type="entry name" value="Glycogen Phosphorylase B"/>
    <property type="match status" value="2"/>
</dbReference>
<dbReference type="InterPro" id="IPR001296">
    <property type="entry name" value="Glyco_trans_1"/>
</dbReference>
<keyword evidence="3" id="KW-0472">Membrane</keyword>
<evidence type="ECO:0000259" key="4">
    <source>
        <dbReference type="Pfam" id="PF00534"/>
    </source>
</evidence>
<gene>
    <name evidence="6" type="ORF">A3I86_00140</name>
</gene>
<feature type="domain" description="Glycosyl transferase family 1" evidence="4">
    <location>
        <begin position="164"/>
        <end position="321"/>
    </location>
</feature>
<organism evidence="6 7">
    <name type="scientific">Candidatus Zambryskibacteria bacterium RIFCSPLOWO2_02_FULL_39_14</name>
    <dbReference type="NCBI Taxonomy" id="1802769"/>
    <lineage>
        <taxon>Bacteria</taxon>
        <taxon>Candidatus Zambryskiibacteriota</taxon>
    </lineage>
</organism>
<feature type="transmembrane region" description="Helical" evidence="3">
    <location>
        <begin position="109"/>
        <end position="130"/>
    </location>
</feature>
<dbReference type="SUPFAM" id="SSF53756">
    <property type="entry name" value="UDP-Glycosyltransferase/glycogen phosphorylase"/>
    <property type="match status" value="1"/>
</dbReference>
<evidence type="ECO:0000256" key="3">
    <source>
        <dbReference type="SAM" id="Phobius"/>
    </source>
</evidence>
<dbReference type="EMBL" id="MHWM01000012">
    <property type="protein sequence ID" value="OHB09049.1"/>
    <property type="molecule type" value="Genomic_DNA"/>
</dbReference>
<dbReference type="GO" id="GO:0016757">
    <property type="term" value="F:glycosyltransferase activity"/>
    <property type="evidence" value="ECO:0007669"/>
    <property type="project" value="UniProtKB-KW"/>
</dbReference>
<comment type="caution">
    <text evidence="6">The sequence shown here is derived from an EMBL/GenBank/DDBJ whole genome shotgun (WGS) entry which is preliminary data.</text>
</comment>
<evidence type="ECO:0000313" key="7">
    <source>
        <dbReference type="Proteomes" id="UP000177096"/>
    </source>
</evidence>
<feature type="transmembrane region" description="Helical" evidence="3">
    <location>
        <begin position="63"/>
        <end position="81"/>
    </location>
</feature>
<evidence type="ECO:0000259" key="5">
    <source>
        <dbReference type="Pfam" id="PF13439"/>
    </source>
</evidence>
<sequence length="346" mass="39312">MRKVIFICPFDINQLTGTPIRAKTVIECVSNFCDTSVISAGNAKFGQFSLKAIKQIRLLKPDIIHGFSTISIIPIMLYKLINPRTKIIFEMHGWSWFETKDQLGIWKRIIFLLLDIVGYIFANGVIVMSYTQKDYISKILYSKKNLNVIWGPVDFPILFEKLQARKYLLVGYQGNSSWWQGLGILMETAKILEGVPYIKFQLAGFDHSDKSKFPNTSNIIYKGKFQREDASKLIKNCDVMVSPRLAGKVSDLQYPQKLSEYLAAGRPVIGSSVSDQRVILEQSKAGFVLKDLSAQKLAEAIEKFSKLPKEEKTELGKNAIKFAERNFSPTVFNQKLKAVYNQLNQS</sequence>
<protein>
    <recommendedName>
        <fullName evidence="8">Glycosyltransferase subfamily 4-like N-terminal domain-containing protein</fullName>
    </recommendedName>
</protein>
<dbReference type="InterPro" id="IPR028098">
    <property type="entry name" value="Glyco_trans_4-like_N"/>
</dbReference>